<dbReference type="AlphaFoldDB" id="A0A1J5PDC5"/>
<protein>
    <recommendedName>
        <fullName evidence="2">Fe-S protein</fullName>
    </recommendedName>
</protein>
<dbReference type="PANTHER" id="PTHR35175:SF1">
    <property type="entry name" value="OXIDOREDUCTASE"/>
    <property type="match status" value="1"/>
</dbReference>
<sequence length="73" mass="8056">MTQQVADSRGEAAALPAGLPQTPCVGLCSTIFDAICRGCGRSADEVRDWLWLDDATRAAIWQRLLAQGWRPRR</sequence>
<dbReference type="EMBL" id="MLJW01004848">
    <property type="protein sequence ID" value="OIQ69226.1"/>
    <property type="molecule type" value="Genomic_DNA"/>
</dbReference>
<dbReference type="Pfam" id="PF06945">
    <property type="entry name" value="DUF1289"/>
    <property type="match status" value="1"/>
</dbReference>
<dbReference type="PANTHER" id="PTHR35175">
    <property type="entry name" value="DUF1289 DOMAIN-CONTAINING PROTEIN"/>
    <property type="match status" value="1"/>
</dbReference>
<gene>
    <name evidence="1" type="ORF">GALL_491750</name>
</gene>
<reference evidence="1" key="1">
    <citation type="submission" date="2016-10" db="EMBL/GenBank/DDBJ databases">
        <title>Sequence of Gallionella enrichment culture.</title>
        <authorList>
            <person name="Poehlein A."/>
            <person name="Muehling M."/>
            <person name="Daniel R."/>
        </authorList>
    </citation>
    <scope>NUCLEOTIDE SEQUENCE</scope>
</reference>
<evidence type="ECO:0000313" key="1">
    <source>
        <dbReference type="EMBL" id="OIQ69226.1"/>
    </source>
</evidence>
<comment type="caution">
    <text evidence="1">The sequence shown here is derived from an EMBL/GenBank/DDBJ whole genome shotgun (WGS) entry which is preliminary data.</text>
</comment>
<organism evidence="1">
    <name type="scientific">mine drainage metagenome</name>
    <dbReference type="NCBI Taxonomy" id="410659"/>
    <lineage>
        <taxon>unclassified sequences</taxon>
        <taxon>metagenomes</taxon>
        <taxon>ecological metagenomes</taxon>
    </lineage>
</organism>
<proteinExistence type="predicted"/>
<dbReference type="InterPro" id="IPR010710">
    <property type="entry name" value="DUF1289"/>
</dbReference>
<evidence type="ECO:0008006" key="2">
    <source>
        <dbReference type="Google" id="ProtNLM"/>
    </source>
</evidence>
<accession>A0A1J5PDC5</accession>
<name>A0A1J5PDC5_9ZZZZ</name>